<organism evidence="1 2">
    <name type="scientific">Aminivibrio pyruvatiphilus</name>
    <dbReference type="NCBI Taxonomy" id="1005740"/>
    <lineage>
        <taxon>Bacteria</taxon>
        <taxon>Thermotogati</taxon>
        <taxon>Synergistota</taxon>
        <taxon>Synergistia</taxon>
        <taxon>Synergistales</taxon>
        <taxon>Aminobacteriaceae</taxon>
        <taxon>Aminivibrio</taxon>
    </lineage>
</organism>
<comment type="caution">
    <text evidence="1">The sequence shown here is derived from an EMBL/GenBank/DDBJ whole genome shotgun (WGS) entry which is preliminary data.</text>
</comment>
<proteinExistence type="predicted"/>
<dbReference type="EMBL" id="SORI01000003">
    <property type="protein sequence ID" value="TDY62978.1"/>
    <property type="molecule type" value="Genomic_DNA"/>
</dbReference>
<reference evidence="1 2" key="1">
    <citation type="submission" date="2019-03" db="EMBL/GenBank/DDBJ databases">
        <title>Genomic Encyclopedia of Type Strains, Phase IV (KMG-IV): sequencing the most valuable type-strain genomes for metagenomic binning, comparative biology and taxonomic classification.</title>
        <authorList>
            <person name="Goeker M."/>
        </authorList>
    </citation>
    <scope>NUCLEOTIDE SEQUENCE [LARGE SCALE GENOMIC DNA]</scope>
    <source>
        <strain evidence="1 2">DSM 25964</strain>
    </source>
</reference>
<dbReference type="Proteomes" id="UP000295066">
    <property type="component" value="Unassembled WGS sequence"/>
</dbReference>
<evidence type="ECO:0000313" key="1">
    <source>
        <dbReference type="EMBL" id="TDY62978.1"/>
    </source>
</evidence>
<accession>A0A4R8MDF3</accession>
<sequence>MSWMQRLYETYELAMKLPEQGENPRPIPTSHISQQAYIEIVLDEKGQLLNASVVNKEDTLLPATEDSATRSSGGAPHPLCDKIQYVAADYPTYGGIKPSYFEDFKSGSENKLGYRSLLVKWHEFSRHPKLKAIRTFIEEGRVVEHLVGQGVLHLDEKGKLCTSWPDAKTMPPLFKLLTKKKEGDDTVQDQGDAMVRWKVRQPGELEDRTWKDKTLITSWQKFNETLQGENGLCMVTGELLPLGTKHPASIRHSGDKAKLISSNDTTGYTFRGRFTDGGQACTVGYEVSQKAHNALRWLIQRQAFRNEDQVIVSWEPSGKPVPPIAANSLEAFFEEETGESLANGQTVIGDIGQEYALRLRKKIAGWSAKLGDADKIVVLGLDSTIPGKGRMAITLYRELKGSEFLRRLENWHSSFAWPQRYSKDIQFVGAPSPKDIADAAFGRRIDPKLSKSTVNRILPCIVDGSPIPRDLVRSVCIRASTGRAGLEFWEWFKVLGIACGLFKGSHKERGYSMALETERRTRDYLYGRLLAIAENIESRALFLSGEKRDTNAAKLMQRFSERPNSTWLLIRQSLTPYMTRLQSQRPSFLHVMKSLLGEVHSMFNTEEFVDDKPLSGEFLLGYYCQIKELTSKKETDAQGPDTDITVQEEE</sequence>
<dbReference type="OrthoDB" id="5389988at2"/>
<dbReference type="AlphaFoldDB" id="A0A4R8MDF3"/>
<dbReference type="RefSeq" id="WP_133956666.1">
    <property type="nucleotide sequence ID" value="NZ_SORI01000003.1"/>
</dbReference>
<dbReference type="NCBIfam" id="TIGR01863">
    <property type="entry name" value="cas_Csd1"/>
    <property type="match status" value="1"/>
</dbReference>
<keyword evidence="2" id="KW-1185">Reference proteome</keyword>
<dbReference type="InterPro" id="IPR010144">
    <property type="entry name" value="CRISPR-assoc_prot_Csd1-typ"/>
</dbReference>
<protein>
    <submittedName>
        <fullName evidence="1">CRISPR-associated Csd1 family protein</fullName>
    </submittedName>
</protein>
<dbReference type="CDD" id="cd09757">
    <property type="entry name" value="Cas8c_I-C"/>
    <property type="match status" value="1"/>
</dbReference>
<name>A0A4R8MDF3_9BACT</name>
<evidence type="ECO:0000313" key="2">
    <source>
        <dbReference type="Proteomes" id="UP000295066"/>
    </source>
</evidence>
<gene>
    <name evidence="1" type="ORF">C8D99_103198</name>
</gene>
<dbReference type="Pfam" id="PF09709">
    <property type="entry name" value="Cas_Csd1"/>
    <property type="match status" value="1"/>
</dbReference>